<dbReference type="RefSeq" id="WP_244773179.1">
    <property type="nucleotide sequence ID" value="NZ_CP094929.1"/>
</dbReference>
<keyword evidence="1" id="KW-0479">Metal-binding</keyword>
<dbReference type="InterPro" id="IPR017850">
    <property type="entry name" value="Alkaline_phosphatase_core_sf"/>
</dbReference>
<organism evidence="4 5">
    <name type="scientific">Sphaerochaeta associata</name>
    <dbReference type="NCBI Taxonomy" id="1129264"/>
    <lineage>
        <taxon>Bacteria</taxon>
        <taxon>Pseudomonadati</taxon>
        <taxon>Spirochaetota</taxon>
        <taxon>Spirochaetia</taxon>
        <taxon>Spirochaetales</taxon>
        <taxon>Sphaerochaetaceae</taxon>
        <taxon>Sphaerochaeta</taxon>
    </lineage>
</organism>
<evidence type="ECO:0000256" key="1">
    <source>
        <dbReference type="ARBA" id="ARBA00022723"/>
    </source>
</evidence>
<evidence type="ECO:0000313" key="5">
    <source>
        <dbReference type="Proteomes" id="UP000829708"/>
    </source>
</evidence>
<gene>
    <name evidence="4" type="ORF">MUG09_02450</name>
</gene>
<dbReference type="PANTHER" id="PTHR45953">
    <property type="entry name" value="IDURONATE 2-SULFATASE"/>
    <property type="match status" value="1"/>
</dbReference>
<keyword evidence="5" id="KW-1185">Reference proteome</keyword>
<dbReference type="SUPFAM" id="SSF53649">
    <property type="entry name" value="Alkaline phosphatase-like"/>
    <property type="match status" value="1"/>
</dbReference>
<dbReference type="Gene3D" id="3.40.720.10">
    <property type="entry name" value="Alkaline Phosphatase, subunit A"/>
    <property type="match status" value="1"/>
</dbReference>
<reference evidence="5" key="1">
    <citation type="journal article" date="2024" name="J Bioinform Genom">
        <title>Complete genome sequence of the type strain bacterium Sphaerochaeta associata GLS2t (VKM B-2742)t.</title>
        <authorList>
            <person name="Troshina O.Y."/>
            <person name="Tepeeva A.N."/>
            <person name="Arzamasceva V.O."/>
            <person name="Whitman W.B."/>
            <person name="Varghese N."/>
            <person name="Shapiro N."/>
            <person name="Woyke T."/>
            <person name="Kripides N.C."/>
            <person name="Vasilenko O.V."/>
        </authorList>
    </citation>
    <scope>NUCLEOTIDE SEQUENCE [LARGE SCALE GENOMIC DNA]</scope>
    <source>
        <strain evidence="5">GLS2T</strain>
    </source>
</reference>
<sequence>MAQNHVLFICTDHWPAALLGSHGNSDIMTPTLDALARDGIDFTQCYSTCPVCIPARRSMMTGTFPKTHGDRVYSDHMEMPDIPTLAQTFRDAGYQAYGVGKLHVYPQRNRIGFDDVVLMEEGRYELGVVDDYQVWLGENGYAGAEFAHSMGSNTYYTRPWHLNEEAHPTTWATKQMCRTIKRIDPTRPGFFYISYQAPHPPLVPLQTYLDMYDEPSMPLPVLGDWEKEHPIYQALQELADEYSERDIRRALRAFYAQCTHIDHQIRLLIGTLRECNLLDDTIIVFTSDHGDMLFDHGMVAKRLFYEQAAHVPLLFSGKPLHKRRGEVNDKLVCLEDIMPTLLSLCGISIPASVEGIDICSETRRDYLYGECGEGEKATRMIRKGEHKLIYYPWGNHLHLFNLQQDPDELHDCVHDGQYAAILKELEQLLITNLHGSDLSWVKDGKLIGLGEKEFEPKPHYGLYNQRGLHWPAPSGYSNIGKNA</sequence>
<accession>A0ABY4DBP6</accession>
<proteinExistence type="predicted"/>
<dbReference type="EMBL" id="CP094929">
    <property type="protein sequence ID" value="UOM51635.1"/>
    <property type="molecule type" value="Genomic_DNA"/>
</dbReference>
<dbReference type="Pfam" id="PF00884">
    <property type="entry name" value="Sulfatase"/>
    <property type="match status" value="1"/>
</dbReference>
<protein>
    <submittedName>
        <fullName evidence="4">Sulfatase-like hydrolase/transferase</fullName>
    </submittedName>
</protein>
<dbReference type="InterPro" id="IPR000917">
    <property type="entry name" value="Sulfatase_N"/>
</dbReference>
<feature type="domain" description="Sulfatase N-terminal" evidence="3">
    <location>
        <begin position="5"/>
        <end position="347"/>
    </location>
</feature>
<dbReference type="PANTHER" id="PTHR45953:SF1">
    <property type="entry name" value="IDURONATE 2-SULFATASE"/>
    <property type="match status" value="1"/>
</dbReference>
<dbReference type="Proteomes" id="UP000829708">
    <property type="component" value="Chromosome"/>
</dbReference>
<evidence type="ECO:0000313" key="4">
    <source>
        <dbReference type="EMBL" id="UOM51635.1"/>
    </source>
</evidence>
<keyword evidence="2" id="KW-0378">Hydrolase</keyword>
<evidence type="ECO:0000259" key="3">
    <source>
        <dbReference type="Pfam" id="PF00884"/>
    </source>
</evidence>
<name>A0ABY4DBP6_9SPIR</name>
<evidence type="ECO:0000256" key="2">
    <source>
        <dbReference type="ARBA" id="ARBA00022801"/>
    </source>
</evidence>